<feature type="signal peptide" evidence="2">
    <location>
        <begin position="1"/>
        <end position="16"/>
    </location>
</feature>
<dbReference type="Pfam" id="PF22799">
    <property type="entry name" value="PIR1-like_C"/>
    <property type="match status" value="1"/>
</dbReference>
<dbReference type="Pfam" id="PF09792">
    <property type="entry name" value="But2"/>
    <property type="match status" value="1"/>
</dbReference>
<dbReference type="AlphaFoldDB" id="A0A1V6V7A8"/>
<keyword evidence="6" id="KW-1185">Reference proteome</keyword>
<organism evidence="5 6">
    <name type="scientific">Penicillium coprophilum</name>
    <dbReference type="NCBI Taxonomy" id="36646"/>
    <lineage>
        <taxon>Eukaryota</taxon>
        <taxon>Fungi</taxon>
        <taxon>Dikarya</taxon>
        <taxon>Ascomycota</taxon>
        <taxon>Pezizomycotina</taxon>
        <taxon>Eurotiomycetes</taxon>
        <taxon>Eurotiomycetidae</taxon>
        <taxon>Eurotiales</taxon>
        <taxon>Aspergillaceae</taxon>
        <taxon>Penicillium</taxon>
    </lineage>
</organism>
<feature type="compositionally biased region" description="Gly residues" evidence="1">
    <location>
        <begin position="295"/>
        <end position="308"/>
    </location>
</feature>
<reference evidence="6" key="1">
    <citation type="journal article" date="2017" name="Nat. Microbiol.">
        <title>Global analysis of biosynthetic gene clusters reveals vast potential of secondary metabolite production in Penicillium species.</title>
        <authorList>
            <person name="Nielsen J.C."/>
            <person name="Grijseels S."/>
            <person name="Prigent S."/>
            <person name="Ji B."/>
            <person name="Dainat J."/>
            <person name="Nielsen K.F."/>
            <person name="Frisvad J.C."/>
            <person name="Workman M."/>
            <person name="Nielsen J."/>
        </authorList>
    </citation>
    <scope>NUCLEOTIDE SEQUENCE [LARGE SCALE GENOMIC DNA]</scope>
    <source>
        <strain evidence="6">IBT 31321</strain>
    </source>
</reference>
<feature type="region of interest" description="Disordered" evidence="1">
    <location>
        <begin position="154"/>
        <end position="481"/>
    </location>
</feature>
<evidence type="ECO:0000313" key="6">
    <source>
        <dbReference type="Proteomes" id="UP000191500"/>
    </source>
</evidence>
<accession>A0A1V6V7A8</accession>
<feature type="domain" description="Cell wall mannoprotein PIR1-like C-terminal" evidence="4">
    <location>
        <begin position="64"/>
        <end position="129"/>
    </location>
</feature>
<feature type="domain" description="Ubiquitin 3 binding protein But2 C-terminal" evidence="3">
    <location>
        <begin position="492"/>
        <end position="632"/>
    </location>
</feature>
<name>A0A1V6V7A8_9EURO</name>
<feature type="chain" id="PRO_5010708618" evidence="2">
    <location>
        <begin position="17"/>
        <end position="642"/>
    </location>
</feature>
<evidence type="ECO:0000313" key="5">
    <source>
        <dbReference type="EMBL" id="OQE46379.1"/>
    </source>
</evidence>
<comment type="caution">
    <text evidence="5">The sequence shown here is derived from an EMBL/GenBank/DDBJ whole genome shotgun (WGS) entry which is preliminary data.</text>
</comment>
<feature type="compositionally biased region" description="Gly residues" evidence="1">
    <location>
        <begin position="185"/>
        <end position="259"/>
    </location>
</feature>
<feature type="compositionally biased region" description="Polar residues" evidence="1">
    <location>
        <begin position="461"/>
        <end position="477"/>
    </location>
</feature>
<feature type="compositionally biased region" description="Low complexity" evidence="1">
    <location>
        <begin position="406"/>
        <end position="415"/>
    </location>
</feature>
<evidence type="ECO:0000256" key="1">
    <source>
        <dbReference type="SAM" id="MobiDB-lite"/>
    </source>
</evidence>
<dbReference type="STRING" id="36646.A0A1V6V7A8"/>
<dbReference type="InterPro" id="IPR054508">
    <property type="entry name" value="PIR1-like_C"/>
</dbReference>
<evidence type="ECO:0000259" key="4">
    <source>
        <dbReference type="Pfam" id="PF22799"/>
    </source>
</evidence>
<evidence type="ECO:0000256" key="2">
    <source>
        <dbReference type="SAM" id="SignalP"/>
    </source>
</evidence>
<feature type="compositionally biased region" description="Low complexity" evidence="1">
    <location>
        <begin position="423"/>
        <end position="432"/>
    </location>
</feature>
<keyword evidence="2" id="KW-0732">Signal</keyword>
<evidence type="ECO:0000259" key="3">
    <source>
        <dbReference type="Pfam" id="PF09792"/>
    </source>
</evidence>
<sequence>MRNFIALAAFAAGTNALVGRTDSCCFHLTSSGGAAGKLGQLGDGQNRIGDNTLQPAQYCIDSNGAITDSTGRGCILTPPTTQLQCDDGVSATPGFSVNSQGKLEYHGSPDFVACATGQNGGLNVYTTPNKLDVTGCVNIQMSADTCSNSGAGGGNGAPSVGATHPSSVPLAPAPQSSPAGPGPGPDVGGPGPVAPGAGGPGAGGPGAGGPGAGGPGAGGPGAGGPGAGGPGAGGPGAGGPGAGGPGAGGPGTGGGAGGPGPGPGPAPGPATGIKTVTITVTDCSCPTSGPPGPAPGGGGVVGGAGGGPQPSPSVPAPSGGASVKPPGPQPAPGGGGGGASQPGASPSAPAPGGGGGASQPGASPTAPAPSGGAGTKPSGTQTAPGGGGGTSPSAPAPGGGGGGTTQSGASPSVSAPGGGGATQPGASASVPATGGGGGGGISISVPPISPSGGPRPTGSSNASVPASSATSKLSASGTSGGACPTDLSGNYEIPHLIIPVDSSSPSTTAGTGFNGTVSSTTSTLFNFDIPAADAGKTCSLIFLFPKLEDLETSSYSFSGDGKIDFAKLSSTADSSTNFGNMPSVSQDLGTITVNPGSSYLVSTFSCPAGQAVAYEMKNAGTTHFNFFEDWNPSPLGLYITTC</sequence>
<proteinExistence type="predicted"/>
<gene>
    <name evidence="5" type="ORF">PENCOP_c001G00901</name>
</gene>
<dbReference type="PANTHER" id="PTHR39613">
    <property type="entry name" value="ANCHORED CELL WALL PROTEIN, PUTATIVE (AFU_ORTHOLOGUE AFUA_4G08960)-RELATED"/>
    <property type="match status" value="1"/>
</dbReference>
<protein>
    <submittedName>
        <fullName evidence="5">Uncharacterized protein</fullName>
    </submittedName>
</protein>
<feature type="compositionally biased region" description="Low complexity" evidence="1">
    <location>
        <begin position="442"/>
        <end position="460"/>
    </location>
</feature>
<feature type="compositionally biased region" description="Low complexity" evidence="1">
    <location>
        <begin position="359"/>
        <end position="383"/>
    </location>
</feature>
<dbReference type="PANTHER" id="PTHR39613:SF1">
    <property type="entry name" value="ANCHORED CELL WALL PROTEIN, PUTATIVE (AFU_ORTHOLOGUE AFUA_4G08960)-RELATED"/>
    <property type="match status" value="1"/>
</dbReference>
<dbReference type="EMBL" id="MDDG01000001">
    <property type="protein sequence ID" value="OQE46379.1"/>
    <property type="molecule type" value="Genomic_DNA"/>
</dbReference>
<dbReference type="InterPro" id="IPR018620">
    <property type="entry name" value="Ubiquitin3-bd_protein_But2_C"/>
</dbReference>
<dbReference type="Proteomes" id="UP000191500">
    <property type="component" value="Unassembled WGS sequence"/>
</dbReference>
<feature type="compositionally biased region" description="Polar residues" evidence="1">
    <location>
        <begin position="274"/>
        <end position="287"/>
    </location>
</feature>